<dbReference type="OrthoDB" id="3494876at2"/>
<evidence type="ECO:0008006" key="3">
    <source>
        <dbReference type="Google" id="ProtNLM"/>
    </source>
</evidence>
<proteinExistence type="predicted"/>
<accession>A0A5C4W239</accession>
<protein>
    <recommendedName>
        <fullName evidence="3">DUF4434 domain-containing protein</fullName>
    </recommendedName>
</protein>
<evidence type="ECO:0000313" key="1">
    <source>
        <dbReference type="EMBL" id="KAB8191598.1"/>
    </source>
</evidence>
<dbReference type="RefSeq" id="WP_139634099.1">
    <property type="nucleotide sequence ID" value="NZ_VDLX02000012.1"/>
</dbReference>
<dbReference type="Proteomes" id="UP000312512">
    <property type="component" value="Unassembled WGS sequence"/>
</dbReference>
<dbReference type="AlphaFoldDB" id="A0A5C4W239"/>
<evidence type="ECO:0000313" key="2">
    <source>
        <dbReference type="Proteomes" id="UP000312512"/>
    </source>
</evidence>
<dbReference type="SUPFAM" id="SSF51445">
    <property type="entry name" value="(Trans)glycosidases"/>
    <property type="match status" value="1"/>
</dbReference>
<reference evidence="1 2" key="1">
    <citation type="submission" date="2019-10" db="EMBL/GenBank/DDBJ databases">
        <title>Nonomuraea sp. nov., isolated from Phyllanthus amarus.</title>
        <authorList>
            <person name="Klykleung N."/>
            <person name="Tanasupawat S."/>
        </authorList>
    </citation>
    <scope>NUCLEOTIDE SEQUENCE [LARGE SCALE GENOMIC DNA]</scope>
    <source>
        <strain evidence="1 2">PA1-10</strain>
    </source>
</reference>
<comment type="caution">
    <text evidence="1">The sequence shown here is derived from an EMBL/GenBank/DDBJ whole genome shotgun (WGS) entry which is preliminary data.</text>
</comment>
<dbReference type="InterPro" id="IPR017853">
    <property type="entry name" value="GH"/>
</dbReference>
<dbReference type="EMBL" id="VDLX02000012">
    <property type="protein sequence ID" value="KAB8191598.1"/>
    <property type="molecule type" value="Genomic_DNA"/>
</dbReference>
<sequence>MIRLALLAVLAAALSMSPGVSYAASPGVVGTEGNLSREAEPRADGIRHTDTKAMISALTSLNANTYVYPMAGDNVQWEDLREEFLSAAAKAGIDVWVMVYAPSQSTCCVSRPYRHDYVTWAREIATLSRSHPNLKGWTVDDFALDLATFTPAYVGQMQAAARAVNPALKFVPTVYYSQFTDAFITQHVPLLDGVIFPYRDSPHRDTSWTWNLSYEIDRLAERLPGTDIYVMPYAHPLSHAAQKPTVAYVETVTRTAMRHLREGDIAGIIQYKLPLLEREAQWTRPATDNLARTGDGRLSFVVQDRTVTKAGTWCGAIRTVRPASGATRYTVSFWHRDNRGSSSPAGYHKKQLLLNDRLVWQQDVTADPDGEWRKATVDLTSKLAGATSARLQWRLYELKGVSNYFVDVSVDDIALTGLQMSDPGVEDAGTWTPGLSRKGGPVYCSPQVYHQNYGADLGARIARWYAGG</sequence>
<organism evidence="1 2">
    <name type="scientific">Nonomuraea phyllanthi</name>
    <dbReference type="NCBI Taxonomy" id="2219224"/>
    <lineage>
        <taxon>Bacteria</taxon>
        <taxon>Bacillati</taxon>
        <taxon>Actinomycetota</taxon>
        <taxon>Actinomycetes</taxon>
        <taxon>Streptosporangiales</taxon>
        <taxon>Streptosporangiaceae</taxon>
        <taxon>Nonomuraea</taxon>
    </lineage>
</organism>
<keyword evidence="2" id="KW-1185">Reference proteome</keyword>
<name>A0A5C4W239_9ACTN</name>
<gene>
    <name evidence="1" type="ORF">FH608_030585</name>
</gene>